<sequence length="86" mass="9956">MRFCKKGKLSPWYIGPYRISKKIDNVAYMLELPLELAEVDRVIHISLLKKCIGDPLLIIPTEDTGIKESVPYEEIPVQILDHLEMF</sequence>
<name>A0AAF0UQQ2_SOLVR</name>
<keyword evidence="3" id="KW-1185">Reference proteome</keyword>
<evidence type="ECO:0000259" key="1">
    <source>
        <dbReference type="Pfam" id="PF24626"/>
    </source>
</evidence>
<proteinExistence type="predicted"/>
<dbReference type="PANTHER" id="PTHR46148:SF56">
    <property type="entry name" value="RETROTRANSPOSON PROTEIN"/>
    <property type="match status" value="1"/>
</dbReference>
<dbReference type="AlphaFoldDB" id="A0AAF0UQQ2"/>
<organism evidence="2 3">
    <name type="scientific">Solanum verrucosum</name>
    <dbReference type="NCBI Taxonomy" id="315347"/>
    <lineage>
        <taxon>Eukaryota</taxon>
        <taxon>Viridiplantae</taxon>
        <taxon>Streptophyta</taxon>
        <taxon>Embryophyta</taxon>
        <taxon>Tracheophyta</taxon>
        <taxon>Spermatophyta</taxon>
        <taxon>Magnoliopsida</taxon>
        <taxon>eudicotyledons</taxon>
        <taxon>Gunneridae</taxon>
        <taxon>Pentapetalae</taxon>
        <taxon>asterids</taxon>
        <taxon>lamiids</taxon>
        <taxon>Solanales</taxon>
        <taxon>Solanaceae</taxon>
        <taxon>Solanoideae</taxon>
        <taxon>Solaneae</taxon>
        <taxon>Solanum</taxon>
    </lineage>
</organism>
<feature type="domain" description="Tf2-1-like SH3-like" evidence="1">
    <location>
        <begin position="3"/>
        <end position="51"/>
    </location>
</feature>
<dbReference type="InterPro" id="IPR056924">
    <property type="entry name" value="SH3_Tf2-1"/>
</dbReference>
<dbReference type="EMBL" id="CP133621">
    <property type="protein sequence ID" value="WMV49738.1"/>
    <property type="molecule type" value="Genomic_DNA"/>
</dbReference>
<accession>A0AAF0UQQ2</accession>
<protein>
    <recommendedName>
        <fullName evidence="1">Tf2-1-like SH3-like domain-containing protein</fullName>
    </recommendedName>
</protein>
<evidence type="ECO:0000313" key="2">
    <source>
        <dbReference type="EMBL" id="WMV49738.1"/>
    </source>
</evidence>
<reference evidence="2" key="1">
    <citation type="submission" date="2023-08" db="EMBL/GenBank/DDBJ databases">
        <title>A de novo genome assembly of Solanum verrucosum Schlechtendal, a Mexican diploid species geographically isolated from the other diploid A-genome species in potato relatives.</title>
        <authorList>
            <person name="Hosaka K."/>
        </authorList>
    </citation>
    <scope>NUCLEOTIDE SEQUENCE</scope>
    <source>
        <tissue evidence="2">Young leaves</tissue>
    </source>
</reference>
<gene>
    <name evidence="2" type="ORF">MTR67_043123</name>
</gene>
<evidence type="ECO:0000313" key="3">
    <source>
        <dbReference type="Proteomes" id="UP001234989"/>
    </source>
</evidence>
<dbReference type="Proteomes" id="UP001234989">
    <property type="component" value="Chromosome 10"/>
</dbReference>
<dbReference type="PANTHER" id="PTHR46148">
    <property type="entry name" value="CHROMO DOMAIN-CONTAINING PROTEIN"/>
    <property type="match status" value="1"/>
</dbReference>
<dbReference type="Pfam" id="PF24626">
    <property type="entry name" value="SH3_Tf2-1"/>
    <property type="match status" value="1"/>
</dbReference>